<dbReference type="STRING" id="1855283.SAMN05216382_1670"/>
<dbReference type="GO" id="GO:0008233">
    <property type="term" value="F:peptidase activity"/>
    <property type="evidence" value="ECO:0007669"/>
    <property type="project" value="UniProtKB-KW"/>
</dbReference>
<dbReference type="EMBL" id="FNZZ01000003">
    <property type="protein sequence ID" value="SEL26376.1"/>
    <property type="molecule type" value="Genomic_DNA"/>
</dbReference>
<organism evidence="7 8">
    <name type="scientific">Sphingomonas palmae</name>
    <dbReference type="NCBI Taxonomy" id="1855283"/>
    <lineage>
        <taxon>Bacteria</taxon>
        <taxon>Pseudomonadati</taxon>
        <taxon>Pseudomonadota</taxon>
        <taxon>Alphaproteobacteria</taxon>
        <taxon>Sphingomonadales</taxon>
        <taxon>Sphingomonadaceae</taxon>
        <taxon>Sphingomonas</taxon>
    </lineage>
</organism>
<dbReference type="InterPro" id="IPR050052">
    <property type="entry name" value="ATP-dep_Clp_protease_ClpX"/>
</dbReference>
<dbReference type="Gene3D" id="1.10.8.10">
    <property type="entry name" value="DNA helicase RuvA subunit, C-terminal domain"/>
    <property type="match status" value="1"/>
</dbReference>
<dbReference type="SMART" id="SM01086">
    <property type="entry name" value="ClpB_D2-small"/>
    <property type="match status" value="1"/>
</dbReference>
<evidence type="ECO:0000256" key="4">
    <source>
        <dbReference type="ARBA" id="ARBA00023186"/>
    </source>
</evidence>
<evidence type="ECO:0000259" key="6">
    <source>
        <dbReference type="SMART" id="SM01086"/>
    </source>
</evidence>
<keyword evidence="7" id="KW-0378">Hydrolase</keyword>
<dbReference type="Gene3D" id="3.40.50.300">
    <property type="entry name" value="P-loop containing nucleotide triphosphate hydrolases"/>
    <property type="match status" value="2"/>
</dbReference>
<feature type="domain" description="AAA+ ATPase" evidence="5">
    <location>
        <begin position="50"/>
        <end position="322"/>
    </location>
</feature>
<name>A0A1H7NSJ8_9SPHN</name>
<dbReference type="SUPFAM" id="SSF52540">
    <property type="entry name" value="P-loop containing nucleoside triphosphate hydrolases"/>
    <property type="match status" value="1"/>
</dbReference>
<dbReference type="FunFam" id="3.40.50.300:FF:000220">
    <property type="entry name" value="ATP-dependent protease ATPase subunit HslU"/>
    <property type="match status" value="1"/>
</dbReference>
<dbReference type="RefSeq" id="WP_093005293.1">
    <property type="nucleotide sequence ID" value="NZ_FNZZ01000003.1"/>
</dbReference>
<dbReference type="AlphaFoldDB" id="A0A1H7NSJ8"/>
<dbReference type="OrthoDB" id="9804062at2"/>
<dbReference type="GO" id="GO:0005524">
    <property type="term" value="F:ATP binding"/>
    <property type="evidence" value="ECO:0007669"/>
    <property type="project" value="UniProtKB-KW"/>
</dbReference>
<dbReference type="InterPro" id="IPR004491">
    <property type="entry name" value="HslU"/>
</dbReference>
<sequence length="433" mass="47719">MQDNLTPKAIVAALDAHIIGQRDAKRAVAVALRNRWRRQRLGADLRDEVTPKNILMIGPTGCGKTEISRRLAKLADAPFVKVEATKFTEVGYVGRDVEQIARDLVEEAVRLEKERRRLAVKDKAEEAAMNRLLDALVGKDSSQATRESFRQRFRDGHLDQTEIELELSQTPQMPFDIPGGGSVGMINLSEMMGKAFGNNAPKQRRKLLVPAAWEKLVEEEADKRLDQDEVSRTALADAEANGIVFLDEIDKIAVSDVRGGSVSREGVQRDLLPLIEGTTVSTKYGPMKTDHILFIASGAFHVAKPSDLLPELQGRLPIRVELKGLTEDDFVSILSDTKASLPAQYKALIATEGVEVSFTDDGIRAVARIAAEVNGEIENIGARRLQTVMEKLLEEVSFDAEDRKGESLVVDAAYVEQQLASVARNADLSRFVL</sequence>
<evidence type="ECO:0000256" key="3">
    <source>
        <dbReference type="ARBA" id="ARBA00022840"/>
    </source>
</evidence>
<evidence type="ECO:0000313" key="8">
    <source>
        <dbReference type="Proteomes" id="UP000199214"/>
    </source>
</evidence>
<protein>
    <submittedName>
        <fullName evidence="7">ATP-dependent HslUV protease ATP-binding subunit HslU</fullName>
    </submittedName>
</protein>
<evidence type="ECO:0000313" key="7">
    <source>
        <dbReference type="EMBL" id="SEL26376.1"/>
    </source>
</evidence>
<dbReference type="InterPro" id="IPR019489">
    <property type="entry name" value="Clp_ATPase_C"/>
</dbReference>
<dbReference type="InterPro" id="IPR003959">
    <property type="entry name" value="ATPase_AAA_core"/>
</dbReference>
<reference evidence="8" key="1">
    <citation type="submission" date="2016-10" db="EMBL/GenBank/DDBJ databases">
        <authorList>
            <person name="Varghese N."/>
            <person name="Submissions S."/>
        </authorList>
    </citation>
    <scope>NUCLEOTIDE SEQUENCE [LARGE SCALE GENOMIC DNA]</scope>
    <source>
        <strain evidence="8">JS21-1</strain>
    </source>
</reference>
<feature type="domain" description="Clp ATPase C-terminal" evidence="6">
    <location>
        <begin position="325"/>
        <end position="419"/>
    </location>
</feature>
<dbReference type="InterPro" id="IPR027417">
    <property type="entry name" value="P-loop_NTPase"/>
</dbReference>
<keyword evidence="7" id="KW-0645">Protease</keyword>
<dbReference type="GO" id="GO:0051603">
    <property type="term" value="P:proteolysis involved in protein catabolic process"/>
    <property type="evidence" value="ECO:0007669"/>
    <property type="project" value="TreeGrafter"/>
</dbReference>
<dbReference type="CDD" id="cd19498">
    <property type="entry name" value="RecA-like_HslU"/>
    <property type="match status" value="1"/>
</dbReference>
<dbReference type="PANTHER" id="PTHR48102">
    <property type="entry name" value="ATP-DEPENDENT CLP PROTEASE ATP-BINDING SUBUNIT CLPX-LIKE, MITOCHONDRIAL-RELATED"/>
    <property type="match status" value="1"/>
</dbReference>
<keyword evidence="4" id="KW-0143">Chaperone</keyword>
<dbReference type="PANTHER" id="PTHR48102:SF3">
    <property type="entry name" value="ATP-DEPENDENT PROTEASE ATPASE SUBUNIT HSLU"/>
    <property type="match status" value="1"/>
</dbReference>
<dbReference type="Pfam" id="PF07724">
    <property type="entry name" value="AAA_2"/>
    <property type="match status" value="1"/>
</dbReference>
<dbReference type="GO" id="GO:0009376">
    <property type="term" value="C:HslUV protease complex"/>
    <property type="evidence" value="ECO:0007669"/>
    <property type="project" value="InterPro"/>
</dbReference>
<gene>
    <name evidence="7" type="ORF">SAMN05216382_1670</name>
</gene>
<dbReference type="InterPro" id="IPR003593">
    <property type="entry name" value="AAA+_ATPase"/>
</dbReference>
<keyword evidence="3 7" id="KW-0067">ATP-binding</keyword>
<evidence type="ECO:0000256" key="1">
    <source>
        <dbReference type="ARBA" id="ARBA00009771"/>
    </source>
</evidence>
<dbReference type="Pfam" id="PF00004">
    <property type="entry name" value="AAA"/>
    <property type="match status" value="1"/>
</dbReference>
<comment type="similarity">
    <text evidence="1">Belongs to the ClpX chaperone family. HslU subfamily.</text>
</comment>
<keyword evidence="2" id="KW-0547">Nucleotide-binding</keyword>
<dbReference type="Gene3D" id="1.10.8.60">
    <property type="match status" value="1"/>
</dbReference>
<evidence type="ECO:0000259" key="5">
    <source>
        <dbReference type="SMART" id="SM00382"/>
    </source>
</evidence>
<keyword evidence="8" id="KW-1185">Reference proteome</keyword>
<dbReference type="GO" id="GO:0016887">
    <property type="term" value="F:ATP hydrolysis activity"/>
    <property type="evidence" value="ECO:0007669"/>
    <property type="project" value="InterPro"/>
</dbReference>
<dbReference type="SMART" id="SM00382">
    <property type="entry name" value="AAA"/>
    <property type="match status" value="1"/>
</dbReference>
<evidence type="ECO:0000256" key="2">
    <source>
        <dbReference type="ARBA" id="ARBA00022741"/>
    </source>
</evidence>
<dbReference type="NCBIfam" id="NF003544">
    <property type="entry name" value="PRK05201.1"/>
    <property type="match status" value="1"/>
</dbReference>
<dbReference type="NCBIfam" id="TIGR00390">
    <property type="entry name" value="hslU"/>
    <property type="match status" value="1"/>
</dbReference>
<accession>A0A1H7NSJ8</accession>
<dbReference type="Proteomes" id="UP000199214">
    <property type="component" value="Unassembled WGS sequence"/>
</dbReference>
<proteinExistence type="inferred from homology"/>